<dbReference type="InterPro" id="IPR002083">
    <property type="entry name" value="MATH/TRAF_dom"/>
</dbReference>
<dbReference type="SUPFAM" id="SSF49599">
    <property type="entry name" value="TRAF domain-like"/>
    <property type="match status" value="1"/>
</dbReference>
<dbReference type="STRING" id="331657.A0A4U0WV35"/>
<evidence type="ECO:0000313" key="4">
    <source>
        <dbReference type="Proteomes" id="UP000308768"/>
    </source>
</evidence>
<evidence type="ECO:0000256" key="1">
    <source>
        <dbReference type="SAM" id="MobiDB-lite"/>
    </source>
</evidence>
<name>A0A4U0WV35_9PEZI</name>
<dbReference type="InterPro" id="IPR008974">
    <property type="entry name" value="TRAF-like"/>
</dbReference>
<organism evidence="3 4">
    <name type="scientific">Cryomyces minteri</name>
    <dbReference type="NCBI Taxonomy" id="331657"/>
    <lineage>
        <taxon>Eukaryota</taxon>
        <taxon>Fungi</taxon>
        <taxon>Dikarya</taxon>
        <taxon>Ascomycota</taxon>
        <taxon>Pezizomycotina</taxon>
        <taxon>Dothideomycetes</taxon>
        <taxon>Dothideomycetes incertae sedis</taxon>
        <taxon>Cryomyces</taxon>
    </lineage>
</organism>
<dbReference type="Gene3D" id="2.60.210.10">
    <property type="entry name" value="Apoptosis, Tumor Necrosis Factor Receptor Associated Protein 2, Chain A"/>
    <property type="match status" value="1"/>
</dbReference>
<dbReference type="GO" id="GO:0016579">
    <property type="term" value="P:protein deubiquitination"/>
    <property type="evidence" value="ECO:0007669"/>
    <property type="project" value="InterPro"/>
</dbReference>
<sequence>MSARTATAVPGQHPYEDNDIDMSTSTTLPPLPHGQNHDREDLEMEEDQSEPEQETTGSTEPTDNDNNVVTVASASSEAAHLVRISVIDPGLGDGMTPAPPHAGQDTRALSLPPHIRVDTPGTEHDRRNDSDEDEDEEEITPKWRPMHEDTSGPDEDELKYLDGCGEKSALDDAHWEKVTFFDLHDPEHQPGDSGRIDWTIENYNGTKDHPNKELLMRSPIVRVVGHDWQIKFYPRGNDSEYLSIYVECVSLVPQKGRDDKPARNGDHLGEAAAVEDKRRELLYGIGVPGPGTETRSRPKPVIEALQRVLFEMRARYQPGNGPVDLEPLRDALRWYGIGDSIDDMDVIETWETLRTKIGHEVVGTNFEERLSILFGETKDRRLGVPHYRVSVENYSSIQAAVTATRGLIPSKLSSKTKADGHPYLLSIELERQKFDTKTRIWKRLPKRMKLDDAIIVDGVYYTLYGFIAHRGGLQSNLYHSVLRPGGHEGKWYTYQDGKEGNHVVCLTRKEAIRAHEGSSVAKESTPLAYVVMYIRNDVLGLVPEAEHLWDGSRCIAKEGTTSDNPVGFLTTYSLAPPITVEAHDAGLVSRNVTNDVTKESFTAGGMVEFNRAQEDVSIVDVRVFDSRLVLQHDSPGVFDIFGINWSSERYVYNLSMDANATAKDVQMRLTSVVEGVEDPRQCRLWVLDPAHGTLACPNILHLSVDDPKLSVRETWVLKDLREWCPEYLLLLHVFDLNDVKEPVLTQSSIPTSVQSVHNATSWAFPNSAHGQASNDQAVDASEASALRHGVVWNEDTPMSGSDEDDETALQHAGSGPPAFLE</sequence>
<keyword evidence="4" id="KW-1185">Reference proteome</keyword>
<accession>A0A4U0WV35</accession>
<dbReference type="Gene3D" id="3.90.70.10">
    <property type="entry name" value="Cysteine proteinases"/>
    <property type="match status" value="1"/>
</dbReference>
<dbReference type="OrthoDB" id="294378at2759"/>
<dbReference type="InterPro" id="IPR038765">
    <property type="entry name" value="Papain-like_cys_pep_sf"/>
</dbReference>
<evidence type="ECO:0000259" key="2">
    <source>
        <dbReference type="PROSITE" id="PS50144"/>
    </source>
</evidence>
<dbReference type="PROSITE" id="PS50144">
    <property type="entry name" value="MATH"/>
    <property type="match status" value="1"/>
</dbReference>
<protein>
    <recommendedName>
        <fullName evidence="2">MATH domain-containing protein</fullName>
    </recommendedName>
</protein>
<feature type="non-terminal residue" evidence="3">
    <location>
        <position position="821"/>
    </location>
</feature>
<feature type="domain" description="MATH" evidence="2">
    <location>
        <begin position="193"/>
        <end position="248"/>
    </location>
</feature>
<dbReference type="AlphaFoldDB" id="A0A4U0WV35"/>
<feature type="compositionally biased region" description="Low complexity" evidence="1">
    <location>
        <begin position="59"/>
        <end position="78"/>
    </location>
</feature>
<dbReference type="SUPFAM" id="SSF54001">
    <property type="entry name" value="Cysteine proteinases"/>
    <property type="match status" value="1"/>
</dbReference>
<dbReference type="CDD" id="cd00121">
    <property type="entry name" value="MATH"/>
    <property type="match status" value="1"/>
</dbReference>
<feature type="compositionally biased region" description="Basic and acidic residues" evidence="1">
    <location>
        <begin position="115"/>
        <end position="129"/>
    </location>
</feature>
<dbReference type="InterPro" id="IPR001394">
    <property type="entry name" value="Peptidase_C19_UCH"/>
</dbReference>
<comment type="caution">
    <text evidence="3">The sequence shown here is derived from an EMBL/GenBank/DDBJ whole genome shotgun (WGS) entry which is preliminary data.</text>
</comment>
<dbReference type="GO" id="GO:0004843">
    <property type="term" value="F:cysteine-type deubiquitinase activity"/>
    <property type="evidence" value="ECO:0007669"/>
    <property type="project" value="InterPro"/>
</dbReference>
<feature type="region of interest" description="Disordered" evidence="1">
    <location>
        <begin position="793"/>
        <end position="821"/>
    </location>
</feature>
<feature type="region of interest" description="Disordered" evidence="1">
    <location>
        <begin position="92"/>
        <end position="155"/>
    </location>
</feature>
<gene>
    <name evidence="3" type="ORF">B0A49_09927</name>
</gene>
<feature type="region of interest" description="Disordered" evidence="1">
    <location>
        <begin position="1"/>
        <end position="79"/>
    </location>
</feature>
<dbReference type="Pfam" id="PF00443">
    <property type="entry name" value="UCH"/>
    <property type="match status" value="1"/>
</dbReference>
<feature type="compositionally biased region" description="Acidic residues" evidence="1">
    <location>
        <begin position="41"/>
        <end position="53"/>
    </location>
</feature>
<evidence type="ECO:0000313" key="3">
    <source>
        <dbReference type="EMBL" id="TKA66433.1"/>
    </source>
</evidence>
<dbReference type="Proteomes" id="UP000308768">
    <property type="component" value="Unassembled WGS sequence"/>
</dbReference>
<dbReference type="EMBL" id="NAJN01001021">
    <property type="protein sequence ID" value="TKA66433.1"/>
    <property type="molecule type" value="Genomic_DNA"/>
</dbReference>
<feature type="compositionally biased region" description="Basic and acidic residues" evidence="1">
    <location>
        <begin position="139"/>
        <end position="150"/>
    </location>
</feature>
<reference evidence="3 4" key="1">
    <citation type="submission" date="2017-03" db="EMBL/GenBank/DDBJ databases">
        <title>Genomes of endolithic fungi from Antarctica.</title>
        <authorList>
            <person name="Coleine C."/>
            <person name="Masonjones S."/>
            <person name="Stajich J.E."/>
        </authorList>
    </citation>
    <scope>NUCLEOTIDE SEQUENCE [LARGE SCALE GENOMIC DNA]</scope>
    <source>
        <strain evidence="3 4">CCFEE 5187</strain>
    </source>
</reference>
<proteinExistence type="predicted"/>